<sequence length="200" mass="20853">MDRLDQVLATAGPLLRRVDDVLATTGAPAAHEVWGELRRVRLLPGAAAEAVAALRPAAFHEVVPELRANARACVETAADLPEPGEWSGEAAEAYEDVRRRAVADLSGGDESLDERLEATADLAEALTDWMAATRADLAEVLAAVLVSGQALTLTAPAHAALPPATAETAAAADVAVHVLRSIADNYLEAADLLRGSRDLA</sequence>
<dbReference type="AlphaFoldDB" id="A0A919K0E0"/>
<organism evidence="1 2">
    <name type="scientific">Paractinoplanes rishiriensis</name>
    <dbReference type="NCBI Taxonomy" id="1050105"/>
    <lineage>
        <taxon>Bacteria</taxon>
        <taxon>Bacillati</taxon>
        <taxon>Actinomycetota</taxon>
        <taxon>Actinomycetes</taxon>
        <taxon>Micromonosporales</taxon>
        <taxon>Micromonosporaceae</taxon>
        <taxon>Paractinoplanes</taxon>
    </lineage>
</organism>
<accession>A0A919K0E0</accession>
<evidence type="ECO:0000313" key="1">
    <source>
        <dbReference type="EMBL" id="GIE98280.1"/>
    </source>
</evidence>
<dbReference type="RefSeq" id="WP_203785297.1">
    <property type="nucleotide sequence ID" value="NZ_BOMV01000060.1"/>
</dbReference>
<comment type="caution">
    <text evidence="1">The sequence shown here is derived from an EMBL/GenBank/DDBJ whole genome shotgun (WGS) entry which is preliminary data.</text>
</comment>
<dbReference type="EMBL" id="BOMV01000060">
    <property type="protein sequence ID" value="GIE98280.1"/>
    <property type="molecule type" value="Genomic_DNA"/>
</dbReference>
<reference evidence="1" key="1">
    <citation type="submission" date="2021-01" db="EMBL/GenBank/DDBJ databases">
        <title>Whole genome shotgun sequence of Actinoplanes rishiriensis NBRC 108556.</title>
        <authorList>
            <person name="Komaki H."/>
            <person name="Tamura T."/>
        </authorList>
    </citation>
    <scope>NUCLEOTIDE SEQUENCE</scope>
    <source>
        <strain evidence="1">NBRC 108556</strain>
    </source>
</reference>
<keyword evidence="2" id="KW-1185">Reference proteome</keyword>
<evidence type="ECO:0000313" key="2">
    <source>
        <dbReference type="Proteomes" id="UP000636960"/>
    </source>
</evidence>
<gene>
    <name evidence="1" type="ORF">Ari01nite_57450</name>
</gene>
<proteinExistence type="predicted"/>
<protein>
    <submittedName>
        <fullName evidence="1">Uncharacterized protein</fullName>
    </submittedName>
</protein>
<name>A0A919K0E0_9ACTN</name>
<dbReference type="Proteomes" id="UP000636960">
    <property type="component" value="Unassembled WGS sequence"/>
</dbReference>